<dbReference type="RefSeq" id="WP_183547346.1">
    <property type="nucleotide sequence ID" value="NZ_BMQT01000005.1"/>
</dbReference>
<evidence type="ECO:0000259" key="9">
    <source>
        <dbReference type="PROSITE" id="PS50850"/>
    </source>
</evidence>
<keyword evidence="4" id="KW-1003">Cell membrane</keyword>
<evidence type="ECO:0000256" key="6">
    <source>
        <dbReference type="ARBA" id="ARBA00022989"/>
    </source>
</evidence>
<dbReference type="InterPro" id="IPR020846">
    <property type="entry name" value="MFS_dom"/>
</dbReference>
<dbReference type="Gene3D" id="1.20.1250.20">
    <property type="entry name" value="MFS general substrate transporter like domains"/>
    <property type="match status" value="1"/>
</dbReference>
<evidence type="ECO:0000256" key="1">
    <source>
        <dbReference type="ARBA" id="ARBA00004651"/>
    </source>
</evidence>
<sequence length="403" mass="41895">MSVDASPTREWVGHDAGSSGYRRILVGLFAAGIAAFGQMYSTQGILPTVAQALEVNEASAALTVSTATLGLAASVLGWSWVADRIGRAPAMKIALSISMVLGLLTPLAPGFTTLLVLRGLEGIALGGVPALAVAYLADEIHVRHVSLAAAIYISGTTVGGLLGRVITGPFADLGGWRLGVTAGGILSAIASIIAITLIPRDRAWVRPVGKPATSVRQGVLANLRDPGMLVLYGQAALLMGGFVATYNYLGFRLEREPFGLPVAISSQIFLAYLGGTISSSVAGRLASTYGRRKVMLTCVSIMIVGVLMTFPDNLVMVLAGLLVMTTGFFAAHGVASGWVGARARVGKAQASALYNLFYYGGSSLFGWLLGYAYVVGWWGLATAVIALALISLTWSAIATRDQS</sequence>
<organism evidence="10 11">
    <name type="scientific">Nocardioides albus</name>
    <dbReference type="NCBI Taxonomy" id="1841"/>
    <lineage>
        <taxon>Bacteria</taxon>
        <taxon>Bacillati</taxon>
        <taxon>Actinomycetota</taxon>
        <taxon>Actinomycetes</taxon>
        <taxon>Propionibacteriales</taxon>
        <taxon>Nocardioidaceae</taxon>
        <taxon>Nocardioides</taxon>
    </lineage>
</organism>
<gene>
    <name evidence="10" type="ORF">FHS12_003442</name>
</gene>
<feature type="transmembrane region" description="Helical" evidence="8">
    <location>
        <begin position="261"/>
        <end position="282"/>
    </location>
</feature>
<dbReference type="AlphaFoldDB" id="A0A7W5A6U1"/>
<comment type="similarity">
    <text evidence="2">Belongs to the major facilitator superfamily.</text>
</comment>
<feature type="transmembrane region" description="Helical" evidence="8">
    <location>
        <begin position="352"/>
        <end position="369"/>
    </location>
</feature>
<dbReference type="InterPro" id="IPR011701">
    <property type="entry name" value="MFS"/>
</dbReference>
<dbReference type="PANTHER" id="PTHR43271">
    <property type="entry name" value="BLL2771 PROTEIN"/>
    <property type="match status" value="1"/>
</dbReference>
<feature type="transmembrane region" description="Helical" evidence="8">
    <location>
        <begin position="375"/>
        <end position="397"/>
    </location>
</feature>
<keyword evidence="3" id="KW-0813">Transport</keyword>
<feature type="transmembrane region" description="Helical" evidence="8">
    <location>
        <begin position="145"/>
        <end position="166"/>
    </location>
</feature>
<keyword evidence="6 8" id="KW-1133">Transmembrane helix</keyword>
<evidence type="ECO:0000256" key="5">
    <source>
        <dbReference type="ARBA" id="ARBA00022692"/>
    </source>
</evidence>
<feature type="transmembrane region" description="Helical" evidence="8">
    <location>
        <begin position="60"/>
        <end position="81"/>
    </location>
</feature>
<evidence type="ECO:0000313" key="10">
    <source>
        <dbReference type="EMBL" id="MBB3090484.1"/>
    </source>
</evidence>
<evidence type="ECO:0000256" key="4">
    <source>
        <dbReference type="ARBA" id="ARBA00022475"/>
    </source>
</evidence>
<evidence type="ECO:0000313" key="11">
    <source>
        <dbReference type="Proteomes" id="UP000577707"/>
    </source>
</evidence>
<accession>A0A7W5A6U1</accession>
<comment type="caution">
    <text evidence="10">The sequence shown here is derived from an EMBL/GenBank/DDBJ whole genome shotgun (WGS) entry which is preliminary data.</text>
</comment>
<comment type="subcellular location">
    <subcellularLocation>
        <location evidence="1">Cell membrane</location>
        <topology evidence="1">Multi-pass membrane protein</topology>
    </subcellularLocation>
</comment>
<feature type="transmembrane region" description="Helical" evidence="8">
    <location>
        <begin position="229"/>
        <end position="249"/>
    </location>
</feature>
<feature type="transmembrane region" description="Helical" evidence="8">
    <location>
        <begin position="21"/>
        <end position="40"/>
    </location>
</feature>
<dbReference type="InterPro" id="IPR036259">
    <property type="entry name" value="MFS_trans_sf"/>
</dbReference>
<feature type="transmembrane region" description="Helical" evidence="8">
    <location>
        <begin position="178"/>
        <end position="198"/>
    </location>
</feature>
<feature type="transmembrane region" description="Helical" evidence="8">
    <location>
        <begin position="93"/>
        <end position="116"/>
    </location>
</feature>
<evidence type="ECO:0000256" key="2">
    <source>
        <dbReference type="ARBA" id="ARBA00008335"/>
    </source>
</evidence>
<evidence type="ECO:0000256" key="3">
    <source>
        <dbReference type="ARBA" id="ARBA00022448"/>
    </source>
</evidence>
<dbReference type="GO" id="GO:0022857">
    <property type="term" value="F:transmembrane transporter activity"/>
    <property type="evidence" value="ECO:0007669"/>
    <property type="project" value="InterPro"/>
</dbReference>
<dbReference type="EMBL" id="JACHXG010000007">
    <property type="protein sequence ID" value="MBB3090484.1"/>
    <property type="molecule type" value="Genomic_DNA"/>
</dbReference>
<keyword evidence="5 8" id="KW-0812">Transmembrane</keyword>
<feature type="transmembrane region" description="Helical" evidence="8">
    <location>
        <begin position="317"/>
        <end position="340"/>
    </location>
</feature>
<feature type="transmembrane region" description="Helical" evidence="8">
    <location>
        <begin position="294"/>
        <end position="311"/>
    </location>
</feature>
<dbReference type="SUPFAM" id="SSF103473">
    <property type="entry name" value="MFS general substrate transporter"/>
    <property type="match status" value="1"/>
</dbReference>
<evidence type="ECO:0000256" key="7">
    <source>
        <dbReference type="ARBA" id="ARBA00023136"/>
    </source>
</evidence>
<dbReference type="PROSITE" id="PS50850">
    <property type="entry name" value="MFS"/>
    <property type="match status" value="1"/>
</dbReference>
<reference evidence="10 11" key="1">
    <citation type="submission" date="2020-08" db="EMBL/GenBank/DDBJ databases">
        <title>Genomic Encyclopedia of Type Strains, Phase III (KMG-III): the genomes of soil and plant-associated and newly described type strains.</title>
        <authorList>
            <person name="Whitman W."/>
        </authorList>
    </citation>
    <scope>NUCLEOTIDE SEQUENCE [LARGE SCALE GENOMIC DNA]</scope>
    <source>
        <strain evidence="10 11">CECT 3302</strain>
    </source>
</reference>
<evidence type="ECO:0000256" key="8">
    <source>
        <dbReference type="SAM" id="Phobius"/>
    </source>
</evidence>
<dbReference type="Pfam" id="PF07690">
    <property type="entry name" value="MFS_1"/>
    <property type="match status" value="1"/>
</dbReference>
<name>A0A7W5A6U1_9ACTN</name>
<feature type="transmembrane region" description="Helical" evidence="8">
    <location>
        <begin position="122"/>
        <end position="138"/>
    </location>
</feature>
<keyword evidence="7 8" id="KW-0472">Membrane</keyword>
<dbReference type="Proteomes" id="UP000577707">
    <property type="component" value="Unassembled WGS sequence"/>
</dbReference>
<feature type="domain" description="Major facilitator superfamily (MFS) profile" evidence="9">
    <location>
        <begin position="23"/>
        <end position="403"/>
    </location>
</feature>
<dbReference type="CDD" id="cd17324">
    <property type="entry name" value="MFS_NepI_like"/>
    <property type="match status" value="1"/>
</dbReference>
<keyword evidence="11" id="KW-1185">Reference proteome</keyword>
<protein>
    <submittedName>
        <fullName evidence="10">Putative MFS family arabinose efflux permease</fullName>
    </submittedName>
</protein>
<proteinExistence type="inferred from homology"/>
<dbReference type="PANTHER" id="PTHR43271:SF1">
    <property type="entry name" value="INNER MEMBRANE TRANSPORT PROTEIN YNFM"/>
    <property type="match status" value="1"/>
</dbReference>
<dbReference type="GO" id="GO:0005886">
    <property type="term" value="C:plasma membrane"/>
    <property type="evidence" value="ECO:0007669"/>
    <property type="project" value="UniProtKB-SubCell"/>
</dbReference>